<protein>
    <submittedName>
        <fullName evidence="2">Uncharacterized protein</fullName>
    </submittedName>
</protein>
<name>A0A1C7MLT4_GRIFR</name>
<dbReference type="Proteomes" id="UP000092993">
    <property type="component" value="Unassembled WGS sequence"/>
</dbReference>
<organism evidence="2 3">
    <name type="scientific">Grifola frondosa</name>
    <name type="common">Maitake</name>
    <name type="synonym">Polyporus frondosus</name>
    <dbReference type="NCBI Taxonomy" id="5627"/>
    <lineage>
        <taxon>Eukaryota</taxon>
        <taxon>Fungi</taxon>
        <taxon>Dikarya</taxon>
        <taxon>Basidiomycota</taxon>
        <taxon>Agaricomycotina</taxon>
        <taxon>Agaricomycetes</taxon>
        <taxon>Polyporales</taxon>
        <taxon>Grifolaceae</taxon>
        <taxon>Grifola</taxon>
    </lineage>
</organism>
<feature type="region of interest" description="Disordered" evidence="1">
    <location>
        <begin position="124"/>
        <end position="202"/>
    </location>
</feature>
<gene>
    <name evidence="2" type="ORF">A0H81_02810</name>
</gene>
<accession>A0A1C7MLT4</accession>
<feature type="compositionally biased region" description="Acidic residues" evidence="1">
    <location>
        <begin position="175"/>
        <end position="188"/>
    </location>
</feature>
<comment type="caution">
    <text evidence="2">The sequence shown here is derived from an EMBL/GenBank/DDBJ whole genome shotgun (WGS) entry which is preliminary data.</text>
</comment>
<proteinExistence type="predicted"/>
<dbReference type="EMBL" id="LUGG01000002">
    <property type="protein sequence ID" value="OBZ77812.1"/>
    <property type="molecule type" value="Genomic_DNA"/>
</dbReference>
<evidence type="ECO:0000256" key="1">
    <source>
        <dbReference type="SAM" id="MobiDB-lite"/>
    </source>
</evidence>
<evidence type="ECO:0000313" key="2">
    <source>
        <dbReference type="EMBL" id="OBZ77812.1"/>
    </source>
</evidence>
<keyword evidence="3" id="KW-1185">Reference proteome</keyword>
<feature type="compositionally biased region" description="Basic and acidic residues" evidence="1">
    <location>
        <begin position="160"/>
        <end position="174"/>
    </location>
</feature>
<reference evidence="2 3" key="1">
    <citation type="submission" date="2016-03" db="EMBL/GenBank/DDBJ databases">
        <title>Whole genome sequencing of Grifola frondosa 9006-11.</title>
        <authorList>
            <person name="Min B."/>
            <person name="Park H."/>
            <person name="Kim J.-G."/>
            <person name="Cho H."/>
            <person name="Oh Y.-L."/>
            <person name="Kong W.-S."/>
            <person name="Choi I.-G."/>
        </authorList>
    </citation>
    <scope>NUCLEOTIDE SEQUENCE [LARGE SCALE GENOMIC DNA]</scope>
    <source>
        <strain evidence="2 3">9006-11</strain>
    </source>
</reference>
<sequence length="318" mass="34546">MSSSMDLTTLEARLHQATDVVCGHSSSDQMLTERALAYAHAMAAYRQARGMGVADAGWATAGLALVRSRLSGCLNSRTLRRLRALVPELGGIVESLGDLRAPGEQQVAAQAALRNLDAETLITDPRAEVSDSPPIAAPGEVAEPSRSRMRRTIAGDGDDVDNKSEVSIGQKREQEVEEERETELDELESGSSTQDPHSKRRCLGWSGGTIPNWFRNGAGAGKLLGPEYIYLQKPERAYTSKGEIGTLYGKPVLLHDVTVRCVQEEGKRSYLRRVAIITGLLAVRGITPTLPMGQSTARFFCRRAFFGFRSEVMLTGGK</sequence>
<dbReference type="AlphaFoldDB" id="A0A1C7MLT4"/>
<evidence type="ECO:0000313" key="3">
    <source>
        <dbReference type="Proteomes" id="UP000092993"/>
    </source>
</evidence>